<gene>
    <name evidence="13" type="ordered locus">Srot_2074</name>
</gene>
<evidence type="ECO:0000256" key="4">
    <source>
        <dbReference type="ARBA" id="ARBA00022723"/>
    </source>
</evidence>
<keyword evidence="5 12" id="KW-1133">Transmembrane helix</keyword>
<keyword evidence="9 12" id="KW-0472">Membrane</keyword>
<dbReference type="GO" id="GO:0006784">
    <property type="term" value="P:heme A biosynthetic process"/>
    <property type="evidence" value="ECO:0007669"/>
    <property type="project" value="InterPro"/>
</dbReference>
<reference evidence="13 14" key="1">
    <citation type="journal article" date="2010" name="Stand. Genomic Sci.">
        <title>Complete genome sequence of Segniliparus rotundus type strain (CDC 1076).</title>
        <authorList>
            <person name="Sikorski J."/>
            <person name="Lapidus A."/>
            <person name="Copeland A."/>
            <person name="Misra M."/>
            <person name="Glavina Del Rio T."/>
            <person name="Nolan M."/>
            <person name="Lucas S."/>
            <person name="Chen F."/>
            <person name="Tice H."/>
            <person name="Cheng J.F."/>
            <person name="Jando M."/>
            <person name="Schneider S."/>
            <person name="Bruce D."/>
            <person name="Goodwin L."/>
            <person name="Pitluck S."/>
            <person name="Liolios K."/>
            <person name="Mikhailova N."/>
            <person name="Pati A."/>
            <person name="Ivanova N."/>
            <person name="Mavromatis K."/>
            <person name="Chen A."/>
            <person name="Palaniappan K."/>
            <person name="Chertkov O."/>
            <person name="Land M."/>
            <person name="Hauser L."/>
            <person name="Chang Y.J."/>
            <person name="Jeffries C.D."/>
            <person name="Brettin T."/>
            <person name="Detter J.C."/>
            <person name="Han C."/>
            <person name="Rohde M."/>
            <person name="Goker M."/>
            <person name="Bristow J."/>
            <person name="Eisen J.A."/>
            <person name="Markowitz V."/>
            <person name="Hugenholtz P."/>
            <person name="Kyrpides N.C."/>
            <person name="Klenk H.P."/>
        </authorList>
    </citation>
    <scope>NUCLEOTIDE SEQUENCE [LARGE SCALE GENOMIC DNA]</scope>
    <source>
        <strain evidence="14">ATCC BAA-972 / CDC 1076 / CIP 108378 / DSM 44985 / JCM 13578</strain>
    </source>
</reference>
<proteinExistence type="predicted"/>
<comment type="subcellular location">
    <subcellularLocation>
        <location evidence="1">Membrane</location>
        <topology evidence="1">Multi-pass membrane protein</topology>
    </subcellularLocation>
</comment>
<evidence type="ECO:0000256" key="8">
    <source>
        <dbReference type="ARBA" id="ARBA00023133"/>
    </source>
</evidence>
<dbReference type="HOGENOM" id="CLU_060266_1_0_11"/>
<keyword evidence="7" id="KW-0408">Iron</keyword>
<dbReference type="OrthoDB" id="5241540at2"/>
<feature type="transmembrane region" description="Helical" evidence="12">
    <location>
        <begin position="279"/>
        <end position="300"/>
    </location>
</feature>
<evidence type="ECO:0000256" key="11">
    <source>
        <dbReference type="ARBA" id="ARBA00023444"/>
    </source>
</evidence>
<feature type="transmembrane region" description="Helical" evidence="12">
    <location>
        <begin position="81"/>
        <end position="99"/>
    </location>
</feature>
<evidence type="ECO:0000313" key="14">
    <source>
        <dbReference type="Proteomes" id="UP000002247"/>
    </source>
</evidence>
<keyword evidence="6" id="KW-0560">Oxidoreductase</keyword>
<sequence length="325" mass="34070">MTPAPTGRLASWRPSLQQQWLAALACLVTQGLITVTGAIVRVTSSGLGCPTWPTCFPDSMTPRADALVPWQHQAIEFGNRTLTGLVSLAAILVAVLVTLARRKRPVLVLGWAMIGGTLAQAVIGGITVLAGLKWWTVAIHLVASMVMIWFATLLVARVREPDDDLPAGRADQRLRTSAAVSGALLALVLVAGTLVTGAGPHAGDKSTTRPVARLDVPIPELARWHSALVLCYLVSLAALSWFARSANPPTRRAARIAAGLALAQGALGEAQYWQGVPSLLVVLHVGGAVLVASATAFVWARTTTRPTLRADTAPPGVVTAAARAR</sequence>
<evidence type="ECO:0000256" key="7">
    <source>
        <dbReference type="ARBA" id="ARBA00023004"/>
    </source>
</evidence>
<feature type="transmembrane region" description="Helical" evidence="12">
    <location>
        <begin position="20"/>
        <end position="40"/>
    </location>
</feature>
<dbReference type="PANTHER" id="PTHR35457">
    <property type="entry name" value="HEME A SYNTHASE"/>
    <property type="match status" value="1"/>
</dbReference>
<dbReference type="Pfam" id="PF02628">
    <property type="entry name" value="COX15-CtaA"/>
    <property type="match status" value="1"/>
</dbReference>
<protein>
    <submittedName>
        <fullName evidence="13">Cytochrome oxidase assembly</fullName>
    </submittedName>
</protein>
<evidence type="ECO:0000256" key="9">
    <source>
        <dbReference type="ARBA" id="ARBA00023136"/>
    </source>
</evidence>
<evidence type="ECO:0000256" key="1">
    <source>
        <dbReference type="ARBA" id="ARBA00004141"/>
    </source>
</evidence>
<dbReference type="InterPro" id="IPR050450">
    <property type="entry name" value="COX15/CtaA_HemeA_synthase"/>
</dbReference>
<dbReference type="PANTHER" id="PTHR35457:SF1">
    <property type="entry name" value="HEME A SYNTHASE"/>
    <property type="match status" value="1"/>
</dbReference>
<keyword evidence="10" id="KW-1015">Disulfide bond</keyword>
<dbReference type="RefSeq" id="WP_013138981.1">
    <property type="nucleotide sequence ID" value="NC_014168.1"/>
</dbReference>
<feature type="transmembrane region" description="Helical" evidence="12">
    <location>
        <begin position="254"/>
        <end position="273"/>
    </location>
</feature>
<dbReference type="GO" id="GO:0046872">
    <property type="term" value="F:metal ion binding"/>
    <property type="evidence" value="ECO:0007669"/>
    <property type="project" value="UniProtKB-KW"/>
</dbReference>
<comment type="pathway">
    <text evidence="11">Porphyrin-containing compound metabolism.</text>
</comment>
<evidence type="ECO:0000256" key="10">
    <source>
        <dbReference type="ARBA" id="ARBA00023157"/>
    </source>
</evidence>
<feature type="transmembrane region" description="Helical" evidence="12">
    <location>
        <begin position="134"/>
        <end position="156"/>
    </location>
</feature>
<keyword evidence="4" id="KW-0479">Metal-binding</keyword>
<dbReference type="eggNOG" id="COG1612">
    <property type="taxonomic scope" value="Bacteria"/>
</dbReference>
<evidence type="ECO:0000256" key="6">
    <source>
        <dbReference type="ARBA" id="ARBA00023002"/>
    </source>
</evidence>
<feature type="transmembrane region" description="Helical" evidence="12">
    <location>
        <begin position="177"/>
        <end position="202"/>
    </location>
</feature>
<dbReference type="GO" id="GO:0016020">
    <property type="term" value="C:membrane"/>
    <property type="evidence" value="ECO:0007669"/>
    <property type="project" value="UniProtKB-SubCell"/>
</dbReference>
<evidence type="ECO:0000256" key="12">
    <source>
        <dbReference type="SAM" id="Phobius"/>
    </source>
</evidence>
<keyword evidence="14" id="KW-1185">Reference proteome</keyword>
<name>D6Z999_SEGRD</name>
<accession>D6Z999</accession>
<feature type="transmembrane region" description="Helical" evidence="12">
    <location>
        <begin position="222"/>
        <end position="242"/>
    </location>
</feature>
<evidence type="ECO:0000313" key="13">
    <source>
        <dbReference type="EMBL" id="ADG98529.1"/>
    </source>
</evidence>
<dbReference type="GO" id="GO:0016491">
    <property type="term" value="F:oxidoreductase activity"/>
    <property type="evidence" value="ECO:0007669"/>
    <property type="project" value="UniProtKB-KW"/>
</dbReference>
<organism evidence="13 14">
    <name type="scientific">Segniliparus rotundus (strain ATCC BAA-972 / CDC 1076 / CIP 108378 / DSM 44985 / JCM 13578)</name>
    <dbReference type="NCBI Taxonomy" id="640132"/>
    <lineage>
        <taxon>Bacteria</taxon>
        <taxon>Bacillati</taxon>
        <taxon>Actinomycetota</taxon>
        <taxon>Actinomycetes</taxon>
        <taxon>Mycobacteriales</taxon>
        <taxon>Segniliparaceae</taxon>
        <taxon>Segniliparus</taxon>
    </lineage>
</organism>
<dbReference type="EMBL" id="CP001958">
    <property type="protein sequence ID" value="ADG98529.1"/>
    <property type="molecule type" value="Genomic_DNA"/>
</dbReference>
<dbReference type="KEGG" id="srt:Srot_2074"/>
<keyword evidence="3 12" id="KW-0812">Transmembrane</keyword>
<dbReference type="AlphaFoldDB" id="D6Z999"/>
<dbReference type="STRING" id="640132.Srot_2074"/>
<feature type="transmembrane region" description="Helical" evidence="12">
    <location>
        <begin position="106"/>
        <end position="128"/>
    </location>
</feature>
<dbReference type="Proteomes" id="UP000002247">
    <property type="component" value="Chromosome"/>
</dbReference>
<evidence type="ECO:0000256" key="5">
    <source>
        <dbReference type="ARBA" id="ARBA00022989"/>
    </source>
</evidence>
<dbReference type="InterPro" id="IPR003780">
    <property type="entry name" value="COX15/CtaA_fam"/>
</dbReference>
<keyword evidence="8" id="KW-0350">Heme biosynthesis</keyword>
<keyword evidence="2" id="KW-1003">Cell membrane</keyword>
<evidence type="ECO:0000256" key="3">
    <source>
        <dbReference type="ARBA" id="ARBA00022692"/>
    </source>
</evidence>
<evidence type="ECO:0000256" key="2">
    <source>
        <dbReference type="ARBA" id="ARBA00022475"/>
    </source>
</evidence>